<evidence type="ECO:0000259" key="7">
    <source>
        <dbReference type="PROSITE" id="PS51724"/>
    </source>
</evidence>
<organism evidence="8 9">
    <name type="scientific">Niveispirillum lacus</name>
    <dbReference type="NCBI Taxonomy" id="1981099"/>
    <lineage>
        <taxon>Bacteria</taxon>
        <taxon>Pseudomonadati</taxon>
        <taxon>Pseudomonadota</taxon>
        <taxon>Alphaproteobacteria</taxon>
        <taxon>Rhodospirillales</taxon>
        <taxon>Azospirillaceae</taxon>
        <taxon>Niveispirillum</taxon>
    </lineage>
</organism>
<accession>A0A255Z8G4</accession>
<evidence type="ECO:0000313" key="9">
    <source>
        <dbReference type="Proteomes" id="UP000216998"/>
    </source>
</evidence>
<dbReference type="Pfam" id="PF05036">
    <property type="entry name" value="SPOR"/>
    <property type="match status" value="1"/>
</dbReference>
<dbReference type="GO" id="GO:0042834">
    <property type="term" value="F:peptidoglycan binding"/>
    <property type="evidence" value="ECO:0007669"/>
    <property type="project" value="InterPro"/>
</dbReference>
<dbReference type="Proteomes" id="UP000216998">
    <property type="component" value="Unassembled WGS sequence"/>
</dbReference>
<dbReference type="GO" id="GO:0071555">
    <property type="term" value="P:cell wall organization"/>
    <property type="evidence" value="ECO:0007669"/>
    <property type="project" value="UniProtKB-KW"/>
</dbReference>
<protein>
    <recommendedName>
        <fullName evidence="4">Endolytic peptidoglycan transglycosylase RlpA</fullName>
        <ecNumber evidence="4">4.2.2.-</ecNumber>
    </recommendedName>
</protein>
<evidence type="ECO:0000256" key="4">
    <source>
        <dbReference type="HAMAP-Rule" id="MF_02071"/>
    </source>
</evidence>
<keyword evidence="9" id="KW-1185">Reference proteome</keyword>
<evidence type="ECO:0000256" key="6">
    <source>
        <dbReference type="SAM" id="SignalP"/>
    </source>
</evidence>
<dbReference type="OrthoDB" id="9779128at2"/>
<keyword evidence="3 4" id="KW-0961">Cell wall biogenesis/degradation</keyword>
<dbReference type="InterPro" id="IPR034718">
    <property type="entry name" value="RlpA"/>
</dbReference>
<feature type="chain" id="PRO_5013409757" description="Endolytic peptidoglycan transglycosylase RlpA" evidence="6">
    <location>
        <begin position="21"/>
        <end position="342"/>
    </location>
</feature>
<dbReference type="HAMAP" id="MF_02071">
    <property type="entry name" value="RlpA"/>
    <property type="match status" value="1"/>
</dbReference>
<evidence type="ECO:0000256" key="1">
    <source>
        <dbReference type="ARBA" id="ARBA00022729"/>
    </source>
</evidence>
<comment type="caution">
    <text evidence="8">The sequence shown here is derived from an EMBL/GenBank/DDBJ whole genome shotgun (WGS) entry which is preliminary data.</text>
</comment>
<dbReference type="InterPro" id="IPR007730">
    <property type="entry name" value="SPOR-like_dom"/>
</dbReference>
<feature type="domain" description="SPOR" evidence="7">
    <location>
        <begin position="264"/>
        <end position="342"/>
    </location>
</feature>
<dbReference type="GO" id="GO:0009279">
    <property type="term" value="C:cell outer membrane"/>
    <property type="evidence" value="ECO:0007669"/>
    <property type="project" value="TreeGrafter"/>
</dbReference>
<sequence>MVRANLVRLAVLGVTVAGLAGCAASPPPKPPAAAPAPAAPAPTPGGSYKVGNPYQIDGVWYYPRVDYGYNETGIASWYGPGFHTKLTANGEQYNENELTAAHQTLPMPSLVRVTNLENGRSIVVRINDRGPFVSGRIIDMSRRGAQLLGFDQQGTAKVRVEILAEESRAIAAAAMNASSQVAGVSPDGGPVPQAAPRPRVTVEATPLPPTAGAQAAPGSAIPPRVAQAAPVPPRTIAAPTTVAGTTTDDGRFLPAPVVEQRALPAKPGKIYIQAGAFANYDNANRLRAKLNSIAPTNLSNAMVNGQQYFRVRVGPFDQVERADEVLAQVLQAGTSEAKIIVD</sequence>
<comment type="similarity">
    <text evidence="4 5">Belongs to the RlpA family.</text>
</comment>
<keyword evidence="2 4" id="KW-0456">Lyase</keyword>
<dbReference type="CDD" id="cd22268">
    <property type="entry name" value="DPBB_RlpA-like"/>
    <property type="match status" value="1"/>
</dbReference>
<dbReference type="EC" id="4.2.2.-" evidence="4"/>
<dbReference type="InterPro" id="IPR036908">
    <property type="entry name" value="RlpA-like_sf"/>
</dbReference>
<dbReference type="Gene3D" id="3.30.70.1070">
    <property type="entry name" value="Sporulation related repeat"/>
    <property type="match status" value="1"/>
</dbReference>
<dbReference type="InterPro" id="IPR036680">
    <property type="entry name" value="SPOR-like_sf"/>
</dbReference>
<dbReference type="GO" id="GO:0005886">
    <property type="term" value="C:plasma membrane"/>
    <property type="evidence" value="ECO:0007669"/>
    <property type="project" value="UniProtKB-SubCell"/>
</dbReference>
<keyword evidence="4" id="KW-0564">Palmitate</keyword>
<proteinExistence type="inferred from homology"/>
<dbReference type="PANTHER" id="PTHR34183:SF1">
    <property type="entry name" value="ENDOLYTIC PEPTIDOGLYCAN TRANSGLYCOSYLASE RLPA"/>
    <property type="match status" value="1"/>
</dbReference>
<evidence type="ECO:0000256" key="5">
    <source>
        <dbReference type="RuleBase" id="RU003495"/>
    </source>
</evidence>
<dbReference type="GO" id="GO:0008932">
    <property type="term" value="F:lytic endotransglycosylase activity"/>
    <property type="evidence" value="ECO:0007669"/>
    <property type="project" value="UniProtKB-UniRule"/>
</dbReference>
<dbReference type="PANTHER" id="PTHR34183">
    <property type="entry name" value="ENDOLYTIC PEPTIDOGLYCAN TRANSGLYCOSYLASE RLPA"/>
    <property type="match status" value="1"/>
</dbReference>
<dbReference type="GO" id="GO:0000270">
    <property type="term" value="P:peptidoglycan metabolic process"/>
    <property type="evidence" value="ECO:0007669"/>
    <property type="project" value="UniProtKB-UniRule"/>
</dbReference>
<evidence type="ECO:0000256" key="3">
    <source>
        <dbReference type="ARBA" id="ARBA00023316"/>
    </source>
</evidence>
<dbReference type="Gene3D" id="2.40.40.10">
    <property type="entry name" value="RlpA-like domain"/>
    <property type="match status" value="1"/>
</dbReference>
<dbReference type="AlphaFoldDB" id="A0A255Z8G4"/>
<comment type="function">
    <text evidence="4">Lytic transglycosylase with a strong preference for naked glycan strands that lack stem peptides.</text>
</comment>
<dbReference type="NCBIfam" id="TIGR00413">
    <property type="entry name" value="rlpA"/>
    <property type="match status" value="1"/>
</dbReference>
<dbReference type="InterPro" id="IPR012997">
    <property type="entry name" value="RplA"/>
</dbReference>
<dbReference type="EMBL" id="NOXU01000011">
    <property type="protein sequence ID" value="OYQ37722.1"/>
    <property type="molecule type" value="Genomic_DNA"/>
</dbReference>
<dbReference type="InterPro" id="IPR009009">
    <property type="entry name" value="RlpA-like_DPBB"/>
</dbReference>
<evidence type="ECO:0000256" key="2">
    <source>
        <dbReference type="ARBA" id="ARBA00023239"/>
    </source>
</evidence>
<dbReference type="PROSITE" id="PS51257">
    <property type="entry name" value="PROKAR_LIPOPROTEIN"/>
    <property type="match status" value="1"/>
</dbReference>
<reference evidence="8 9" key="1">
    <citation type="submission" date="2017-07" db="EMBL/GenBank/DDBJ databases">
        <title>Niveispirillum cyanobacteriorum sp. nov., isolated from cyanobacterial aggregates in a eutrophic lake.</title>
        <authorList>
            <person name="Cai H."/>
        </authorList>
    </citation>
    <scope>NUCLEOTIDE SEQUENCE [LARGE SCALE GENOMIC DNA]</scope>
    <source>
        <strain evidence="9">TH1-14</strain>
    </source>
</reference>
<keyword evidence="4" id="KW-0449">Lipoprotein</keyword>
<dbReference type="Pfam" id="PF03330">
    <property type="entry name" value="DPBB_1"/>
    <property type="match status" value="1"/>
</dbReference>
<comment type="subcellular location">
    <subcellularLocation>
        <location evidence="4">Cell membrane</location>
        <topology evidence="4">Lipid-anchor</topology>
    </subcellularLocation>
</comment>
<feature type="signal peptide" evidence="6">
    <location>
        <begin position="1"/>
        <end position="20"/>
    </location>
</feature>
<dbReference type="SUPFAM" id="SSF50685">
    <property type="entry name" value="Barwin-like endoglucanases"/>
    <property type="match status" value="1"/>
</dbReference>
<dbReference type="SUPFAM" id="SSF110997">
    <property type="entry name" value="Sporulation related repeat"/>
    <property type="match status" value="1"/>
</dbReference>
<keyword evidence="1 6" id="KW-0732">Signal</keyword>
<evidence type="ECO:0000313" key="8">
    <source>
        <dbReference type="EMBL" id="OYQ37722.1"/>
    </source>
</evidence>
<keyword evidence="4" id="KW-1003">Cell membrane</keyword>
<gene>
    <name evidence="4" type="primary">rlpA</name>
    <name evidence="8" type="ORF">CHU95_00755</name>
</gene>
<name>A0A255Z8G4_9PROT</name>
<dbReference type="PROSITE" id="PS51724">
    <property type="entry name" value="SPOR"/>
    <property type="match status" value="1"/>
</dbReference>
<keyword evidence="4" id="KW-0472">Membrane</keyword>